<name>A0A0G4G0N4_VITBC</name>
<proteinExistence type="predicted"/>
<dbReference type="Gene3D" id="1.20.90.10">
    <property type="entry name" value="Phospholipase A2 domain"/>
    <property type="match status" value="1"/>
</dbReference>
<protein>
    <recommendedName>
        <fullName evidence="4">Phospholipase A2 domain-containing protein</fullName>
    </recommendedName>
</protein>
<dbReference type="InParanoid" id="A0A0G4G0N4"/>
<organism evidence="2 3">
    <name type="scientific">Vitrella brassicaformis (strain CCMP3155)</name>
    <dbReference type="NCBI Taxonomy" id="1169540"/>
    <lineage>
        <taxon>Eukaryota</taxon>
        <taxon>Sar</taxon>
        <taxon>Alveolata</taxon>
        <taxon>Colpodellida</taxon>
        <taxon>Vitrellaceae</taxon>
        <taxon>Vitrella</taxon>
    </lineage>
</organism>
<dbReference type="GO" id="GO:0050482">
    <property type="term" value="P:arachidonate secretion"/>
    <property type="evidence" value="ECO:0007669"/>
    <property type="project" value="InterPro"/>
</dbReference>
<keyword evidence="3" id="KW-1185">Reference proteome</keyword>
<accession>A0A0G4G0N4</accession>
<dbReference type="AlphaFoldDB" id="A0A0G4G0N4"/>
<gene>
    <name evidence="2" type="ORF">Vbra_1776</name>
</gene>
<dbReference type="Proteomes" id="UP000041254">
    <property type="component" value="Unassembled WGS sequence"/>
</dbReference>
<feature type="signal peptide" evidence="1">
    <location>
        <begin position="1"/>
        <end position="19"/>
    </location>
</feature>
<dbReference type="GO" id="GO:0004623">
    <property type="term" value="F:phospholipase A2 activity"/>
    <property type="evidence" value="ECO:0007669"/>
    <property type="project" value="InterPro"/>
</dbReference>
<dbReference type="GO" id="GO:0006644">
    <property type="term" value="P:phospholipid metabolic process"/>
    <property type="evidence" value="ECO:0007669"/>
    <property type="project" value="InterPro"/>
</dbReference>
<evidence type="ECO:0000256" key="1">
    <source>
        <dbReference type="SAM" id="SignalP"/>
    </source>
</evidence>
<dbReference type="InterPro" id="IPR036444">
    <property type="entry name" value="PLipase_A2_dom_sf"/>
</dbReference>
<sequence length="152" mass="16645">MSGSSNIVIVLLVVGLSMAAGGNRTSIRRLDEDVDECDSREGAPCSSPYARVPNGCSRWPDTWGSVNFTEVCNGHDRCYYTLGSDADQCNDDFREGLISECERAVTSRPVLFACRTLAITMYTAVAATAGFYHTRAQERQKLHEKCCPECCG</sequence>
<feature type="chain" id="PRO_5005189814" description="Phospholipase A2 domain-containing protein" evidence="1">
    <location>
        <begin position="20"/>
        <end position="152"/>
    </location>
</feature>
<evidence type="ECO:0000313" key="3">
    <source>
        <dbReference type="Proteomes" id="UP000041254"/>
    </source>
</evidence>
<dbReference type="VEuPathDB" id="CryptoDB:Vbra_1776"/>
<reference evidence="2 3" key="1">
    <citation type="submission" date="2014-11" db="EMBL/GenBank/DDBJ databases">
        <authorList>
            <person name="Zhu J."/>
            <person name="Qi W."/>
            <person name="Song R."/>
        </authorList>
    </citation>
    <scope>NUCLEOTIDE SEQUENCE [LARGE SCALE GENOMIC DNA]</scope>
</reference>
<dbReference type="SUPFAM" id="SSF48619">
    <property type="entry name" value="Phospholipase A2, PLA2"/>
    <property type="match status" value="1"/>
</dbReference>
<keyword evidence="1" id="KW-0732">Signal</keyword>
<evidence type="ECO:0000313" key="2">
    <source>
        <dbReference type="EMBL" id="CEM21098.1"/>
    </source>
</evidence>
<dbReference type="PhylomeDB" id="A0A0G4G0N4"/>
<dbReference type="OrthoDB" id="5310546at2759"/>
<dbReference type="EMBL" id="CDMY01000534">
    <property type="protein sequence ID" value="CEM21098.1"/>
    <property type="molecule type" value="Genomic_DNA"/>
</dbReference>
<evidence type="ECO:0008006" key="4">
    <source>
        <dbReference type="Google" id="ProtNLM"/>
    </source>
</evidence>